<dbReference type="EMBL" id="JAHZIK010001968">
    <property type="protein sequence ID" value="MBW7460020.1"/>
    <property type="molecule type" value="Genomic_DNA"/>
</dbReference>
<dbReference type="Gene3D" id="3.40.50.1820">
    <property type="entry name" value="alpha/beta hydrolase"/>
    <property type="match status" value="1"/>
</dbReference>
<dbReference type="InterPro" id="IPR029058">
    <property type="entry name" value="AB_hydrolase_fold"/>
</dbReference>
<evidence type="ECO:0000313" key="2">
    <source>
        <dbReference type="Proteomes" id="UP001519887"/>
    </source>
</evidence>
<dbReference type="Proteomes" id="UP001519887">
    <property type="component" value="Unassembled WGS sequence"/>
</dbReference>
<comment type="caution">
    <text evidence="1">The sequence shown here is derived from an EMBL/GenBank/DDBJ whole genome shotgun (WGS) entry which is preliminary data.</text>
</comment>
<dbReference type="SUPFAM" id="SSF53474">
    <property type="entry name" value="alpha/beta-Hydrolases"/>
    <property type="match status" value="1"/>
</dbReference>
<evidence type="ECO:0000313" key="1">
    <source>
        <dbReference type="EMBL" id="MBW7460020.1"/>
    </source>
</evidence>
<proteinExistence type="predicted"/>
<protein>
    <recommendedName>
        <fullName evidence="3">Thioesterase domain-containing protein</fullName>
    </recommendedName>
</protein>
<evidence type="ECO:0008006" key="3">
    <source>
        <dbReference type="Google" id="ProtNLM"/>
    </source>
</evidence>
<gene>
    <name evidence="1" type="ORF">K0U00_38760</name>
</gene>
<reference evidence="1 2" key="1">
    <citation type="submission" date="2021-07" db="EMBL/GenBank/DDBJ databases">
        <title>Paenibacillus radiodurans sp. nov., isolated from the southeastern edge of Tengger Desert.</title>
        <authorList>
            <person name="Zhang G."/>
        </authorList>
    </citation>
    <scope>NUCLEOTIDE SEQUENCE [LARGE SCALE GENOMIC DNA]</scope>
    <source>
        <strain evidence="1 2">CCM 7311</strain>
    </source>
</reference>
<name>A0ABS7CGI0_9BACL</name>
<sequence length="135" mass="14947">MAELTELKRVNIYLVAGIRTAEPVFRPLADALRNRFGQENLNVTIRILFPYGGEHNSTMKQIRSARRDVRLYPEQVQQSAGGQQVRTLVRTLGARDPILLIGYGIGGAAAYHAAELLEQDGCDIRFIAQVGSPKV</sequence>
<keyword evidence="2" id="KW-1185">Reference proteome</keyword>
<organism evidence="1 2">
    <name type="scientific">Paenibacillus sepulcri</name>
    <dbReference type="NCBI Taxonomy" id="359917"/>
    <lineage>
        <taxon>Bacteria</taxon>
        <taxon>Bacillati</taxon>
        <taxon>Bacillota</taxon>
        <taxon>Bacilli</taxon>
        <taxon>Bacillales</taxon>
        <taxon>Paenibacillaceae</taxon>
        <taxon>Paenibacillus</taxon>
    </lineage>
</organism>
<accession>A0ABS7CGI0</accession>
<feature type="non-terminal residue" evidence="1">
    <location>
        <position position="135"/>
    </location>
</feature>